<name>A0ACC2BP91_DIPCM</name>
<evidence type="ECO:0000313" key="1">
    <source>
        <dbReference type="EMBL" id="KAJ7531612.1"/>
    </source>
</evidence>
<proteinExistence type="predicted"/>
<dbReference type="Proteomes" id="UP001162992">
    <property type="component" value="Chromosome 14"/>
</dbReference>
<evidence type="ECO:0000313" key="2">
    <source>
        <dbReference type="Proteomes" id="UP001162992"/>
    </source>
</evidence>
<sequence>MASAAAIFTSRVLVIACVLVCELVGAAVGSDADPLQDYCVTDSSSNVVLNGFTCKSSASPADFSSSLFNSPGSTANALGVAVTLAGASNFGGLNTQGLSIARIDYAAGGLVPPHVHPRASEVLLVLQGTISAAFVDGSNKLYSQTLQPFDLFVFPRGLIHYSVNLGTGPALSISGFNSQNPGLSLIANALFASNDTIPDFILEKAFHLNPVEVELIKASFRG</sequence>
<reference evidence="2" key="1">
    <citation type="journal article" date="2024" name="Proc. Natl. Acad. Sci. U.S.A.">
        <title>Extraordinary preservation of gene collinearity over three hundred million years revealed in homosporous lycophytes.</title>
        <authorList>
            <person name="Li C."/>
            <person name="Wickell D."/>
            <person name="Kuo L.Y."/>
            <person name="Chen X."/>
            <person name="Nie B."/>
            <person name="Liao X."/>
            <person name="Peng D."/>
            <person name="Ji J."/>
            <person name="Jenkins J."/>
            <person name="Williams M."/>
            <person name="Shu S."/>
            <person name="Plott C."/>
            <person name="Barry K."/>
            <person name="Rajasekar S."/>
            <person name="Grimwood J."/>
            <person name="Han X."/>
            <person name="Sun S."/>
            <person name="Hou Z."/>
            <person name="He W."/>
            <person name="Dai G."/>
            <person name="Sun C."/>
            <person name="Schmutz J."/>
            <person name="Leebens-Mack J.H."/>
            <person name="Li F.W."/>
            <person name="Wang L."/>
        </authorList>
    </citation>
    <scope>NUCLEOTIDE SEQUENCE [LARGE SCALE GENOMIC DNA]</scope>
    <source>
        <strain evidence="2">cv. PW_Plant_1</strain>
    </source>
</reference>
<gene>
    <name evidence="1" type="ORF">O6H91_14G051000</name>
</gene>
<keyword evidence="2" id="KW-1185">Reference proteome</keyword>
<accession>A0ACC2BP91</accession>
<protein>
    <submittedName>
        <fullName evidence="1">Uncharacterized protein</fullName>
    </submittedName>
</protein>
<comment type="caution">
    <text evidence="1">The sequence shown here is derived from an EMBL/GenBank/DDBJ whole genome shotgun (WGS) entry which is preliminary data.</text>
</comment>
<dbReference type="EMBL" id="CM055105">
    <property type="protein sequence ID" value="KAJ7531612.1"/>
    <property type="molecule type" value="Genomic_DNA"/>
</dbReference>
<organism evidence="1 2">
    <name type="scientific">Diphasiastrum complanatum</name>
    <name type="common">Issler's clubmoss</name>
    <name type="synonym">Lycopodium complanatum</name>
    <dbReference type="NCBI Taxonomy" id="34168"/>
    <lineage>
        <taxon>Eukaryota</taxon>
        <taxon>Viridiplantae</taxon>
        <taxon>Streptophyta</taxon>
        <taxon>Embryophyta</taxon>
        <taxon>Tracheophyta</taxon>
        <taxon>Lycopodiopsida</taxon>
        <taxon>Lycopodiales</taxon>
        <taxon>Lycopodiaceae</taxon>
        <taxon>Lycopodioideae</taxon>
        <taxon>Diphasiastrum</taxon>
    </lineage>
</organism>